<dbReference type="InterPro" id="IPR003593">
    <property type="entry name" value="AAA+_ATPase"/>
</dbReference>
<dbReference type="InterPro" id="IPR051782">
    <property type="entry name" value="ABC_Transporter_VariousFunc"/>
</dbReference>
<protein>
    <submittedName>
        <fullName evidence="5">ABC transporter ATP-binding protein</fullName>
    </submittedName>
</protein>
<reference evidence="5" key="1">
    <citation type="journal article" date="2020" name="mSystems">
        <title>Genome- and Community-Level Interaction Insights into Carbon Utilization and Element Cycling Functions of Hydrothermarchaeota in Hydrothermal Sediment.</title>
        <authorList>
            <person name="Zhou Z."/>
            <person name="Liu Y."/>
            <person name="Xu W."/>
            <person name="Pan J."/>
            <person name="Luo Z.H."/>
            <person name="Li M."/>
        </authorList>
    </citation>
    <scope>NUCLEOTIDE SEQUENCE [LARGE SCALE GENOMIC DNA]</scope>
    <source>
        <strain evidence="5">SpSt-69</strain>
    </source>
</reference>
<gene>
    <name evidence="5" type="ORF">ENU66_03340</name>
</gene>
<dbReference type="Pfam" id="PF00005">
    <property type="entry name" value="ABC_tran"/>
    <property type="match status" value="1"/>
</dbReference>
<proteinExistence type="predicted"/>
<evidence type="ECO:0000313" key="5">
    <source>
        <dbReference type="EMBL" id="HGL17354.1"/>
    </source>
</evidence>
<dbReference type="PANTHER" id="PTHR42939:SF1">
    <property type="entry name" value="ABC TRANSPORTER ATP-BINDING PROTEIN ALBC-RELATED"/>
    <property type="match status" value="1"/>
</dbReference>
<comment type="caution">
    <text evidence="5">The sequence shown here is derived from an EMBL/GenBank/DDBJ whole genome shotgun (WGS) entry which is preliminary data.</text>
</comment>
<name>A0A7V4E5I3_UNCW3</name>
<keyword evidence="1" id="KW-0813">Transport</keyword>
<evidence type="ECO:0000256" key="1">
    <source>
        <dbReference type="ARBA" id="ARBA00022448"/>
    </source>
</evidence>
<keyword evidence="2" id="KW-0547">Nucleotide-binding</keyword>
<dbReference type="InterPro" id="IPR027417">
    <property type="entry name" value="P-loop_NTPase"/>
</dbReference>
<dbReference type="InterPro" id="IPR003439">
    <property type="entry name" value="ABC_transporter-like_ATP-bd"/>
</dbReference>
<dbReference type="EMBL" id="DTDJ01000025">
    <property type="protein sequence ID" value="HGL17354.1"/>
    <property type="molecule type" value="Genomic_DNA"/>
</dbReference>
<dbReference type="PANTHER" id="PTHR42939">
    <property type="entry name" value="ABC TRANSPORTER ATP-BINDING PROTEIN ALBC-RELATED"/>
    <property type="match status" value="1"/>
</dbReference>
<dbReference type="SUPFAM" id="SSF52540">
    <property type="entry name" value="P-loop containing nucleoside triphosphate hydrolases"/>
    <property type="match status" value="1"/>
</dbReference>
<evidence type="ECO:0000256" key="3">
    <source>
        <dbReference type="ARBA" id="ARBA00022840"/>
    </source>
</evidence>
<dbReference type="SMART" id="SM00382">
    <property type="entry name" value="AAA"/>
    <property type="match status" value="1"/>
</dbReference>
<dbReference type="GO" id="GO:0005524">
    <property type="term" value="F:ATP binding"/>
    <property type="evidence" value="ECO:0007669"/>
    <property type="project" value="UniProtKB-KW"/>
</dbReference>
<accession>A0A7V4E5I3</accession>
<dbReference type="PROSITE" id="PS50893">
    <property type="entry name" value="ABC_TRANSPORTER_2"/>
    <property type="match status" value="1"/>
</dbReference>
<evidence type="ECO:0000256" key="2">
    <source>
        <dbReference type="ARBA" id="ARBA00022741"/>
    </source>
</evidence>
<dbReference type="Gene3D" id="3.40.50.300">
    <property type="entry name" value="P-loop containing nucleotide triphosphate hydrolases"/>
    <property type="match status" value="1"/>
</dbReference>
<feature type="domain" description="ABC transporter" evidence="4">
    <location>
        <begin position="5"/>
        <end position="228"/>
    </location>
</feature>
<dbReference type="CDD" id="cd03230">
    <property type="entry name" value="ABC_DR_subfamily_A"/>
    <property type="match status" value="1"/>
</dbReference>
<evidence type="ECO:0000259" key="4">
    <source>
        <dbReference type="PROSITE" id="PS50893"/>
    </source>
</evidence>
<organism evidence="5">
    <name type="scientific">candidate division WOR-3 bacterium</name>
    <dbReference type="NCBI Taxonomy" id="2052148"/>
    <lineage>
        <taxon>Bacteria</taxon>
        <taxon>Bacteria division WOR-3</taxon>
    </lineage>
</organism>
<keyword evidence="3 5" id="KW-0067">ATP-binding</keyword>
<dbReference type="AlphaFoldDB" id="A0A7V4E5I3"/>
<sequence>MSEVIKVSNLYKKYGTVVALHNVNLKIKKGEIVGICGPNGSGKSTFLRILSGIVKPTTGYVEILGGVAGRKARKHIAYVSENDIYYKWMKIGELLSFLRSFYPSFDYEKAKMLLEDEGLDLNKKVGELSKGYRQRLKVIMAISNSPEVILLDEPFSGIDMLSRERILNILKEFLIGAEKTALISSHFVEGIEEIFSRVIFFKEGNVVLDEDCEAMREKYGKSVKSMYFEVFGGLS</sequence>
<dbReference type="GO" id="GO:0016887">
    <property type="term" value="F:ATP hydrolysis activity"/>
    <property type="evidence" value="ECO:0007669"/>
    <property type="project" value="InterPro"/>
</dbReference>